<evidence type="ECO:0000313" key="1">
    <source>
        <dbReference type="EMBL" id="MBC5834118.1"/>
    </source>
</evidence>
<dbReference type="RefSeq" id="WP_166125330.1">
    <property type="nucleotide sequence ID" value="NZ_JAANOQ010000001.1"/>
</dbReference>
<keyword evidence="2" id="KW-1185">Reference proteome</keyword>
<evidence type="ECO:0000313" key="2">
    <source>
        <dbReference type="Proteomes" id="UP000605990"/>
    </source>
</evidence>
<name>A0ABR7IWG8_9FLAO</name>
<dbReference type="EMBL" id="JACRUN010000001">
    <property type="protein sequence ID" value="MBC5834118.1"/>
    <property type="molecule type" value="Genomic_DNA"/>
</dbReference>
<accession>A0ABR7IWG8</accession>
<proteinExistence type="predicted"/>
<organism evidence="1 2">
    <name type="scientific">Flavobacterium bernardetii</name>
    <dbReference type="NCBI Taxonomy" id="2813823"/>
    <lineage>
        <taxon>Bacteria</taxon>
        <taxon>Pseudomonadati</taxon>
        <taxon>Bacteroidota</taxon>
        <taxon>Flavobacteriia</taxon>
        <taxon>Flavobacteriales</taxon>
        <taxon>Flavobacteriaceae</taxon>
        <taxon>Flavobacterium</taxon>
    </lineage>
</organism>
<dbReference type="Proteomes" id="UP000605990">
    <property type="component" value="Unassembled WGS sequence"/>
</dbReference>
<gene>
    <name evidence="1" type="ORF">H8R27_04395</name>
</gene>
<sequence>MTNNYITNHLRLLKNRYYSDFEATENVDDFFIKIFDQLKDYDFDNYKKKLKQEILEGIQYSLKQKTNDTRKLNAIHFEYGGFYYEKDVIANPFGIFADKPIEIKPEQTDNIYFKETHELLSQIDIEFGDYELVYEFYGPCGITLSFFDNLEQLEYDNLPEKYQEIEENEGIYWEIGCSELDNAYTFAGFYAVHEVLLELDKEGAFEIINYDKGFIFTIGLHENAQYLLLIK</sequence>
<reference evidence="1 2" key="1">
    <citation type="submission" date="2020-08" db="EMBL/GenBank/DDBJ databases">
        <title>Description of novel Flavobacterium F-408 isolate.</title>
        <authorList>
            <person name="Saticioglu I.B."/>
            <person name="Duman M."/>
            <person name="Altun S."/>
        </authorList>
    </citation>
    <scope>NUCLEOTIDE SEQUENCE [LARGE SCALE GENOMIC DNA]</scope>
    <source>
        <strain evidence="1 2">F-408</strain>
    </source>
</reference>
<protein>
    <submittedName>
        <fullName evidence="1">Uncharacterized protein</fullName>
    </submittedName>
</protein>
<comment type="caution">
    <text evidence="1">The sequence shown here is derived from an EMBL/GenBank/DDBJ whole genome shotgun (WGS) entry which is preliminary data.</text>
</comment>